<organism evidence="2 3">
    <name type="scientific">Chara braunii</name>
    <name type="common">Braun's stonewort</name>
    <dbReference type="NCBI Taxonomy" id="69332"/>
    <lineage>
        <taxon>Eukaryota</taxon>
        <taxon>Viridiplantae</taxon>
        <taxon>Streptophyta</taxon>
        <taxon>Charophyceae</taxon>
        <taxon>Charales</taxon>
        <taxon>Characeae</taxon>
        <taxon>Chara</taxon>
    </lineage>
</organism>
<evidence type="ECO:0000313" key="2">
    <source>
        <dbReference type="EMBL" id="GBG72789.1"/>
    </source>
</evidence>
<feature type="compositionally biased region" description="Low complexity" evidence="1">
    <location>
        <begin position="1"/>
        <end position="10"/>
    </location>
</feature>
<dbReference type="AlphaFoldDB" id="A0A388KRX6"/>
<accession>A0A388KRX6</accession>
<sequence>MRASRPSTSIDSRRSRSPRRYEPKRYSPPRKEAELREKVVELSKGVASIKEHFDVERAKKEEKGRRKWEKEQEKEEARRREEEEETQRAAEAARQEAKNKKKDEKEKQDALLRAEMKKDATLHAAMMMSEIKDDWLHQWKTLMLPMLKGGIKEDKEKKKVEFLSEEEEESEYGSEKSKTSVMQELSEKAGKLCITEKRKREDDVVLDDSLPMELPAKRTPHWNILRMGELSTRVTRSKSKTKGACTPITTRRKTPVKTPLAKVVKSNKKRSPPSGRLTPASKALAKLRYRDAIIKELKECNADELQRICREGGLH</sequence>
<keyword evidence="3" id="KW-1185">Reference proteome</keyword>
<dbReference type="Gramene" id="GBG72789">
    <property type="protein sequence ID" value="GBG72789"/>
    <property type="gene ID" value="CBR_g12357"/>
</dbReference>
<feature type="region of interest" description="Disordered" evidence="1">
    <location>
        <begin position="233"/>
        <end position="280"/>
    </location>
</feature>
<name>A0A388KRX6_CHABU</name>
<gene>
    <name evidence="2" type="ORF">CBR_g12357</name>
</gene>
<feature type="region of interest" description="Disordered" evidence="1">
    <location>
        <begin position="1"/>
        <end position="109"/>
    </location>
</feature>
<dbReference type="Proteomes" id="UP000265515">
    <property type="component" value="Unassembled WGS sequence"/>
</dbReference>
<protein>
    <submittedName>
        <fullName evidence="2">Uncharacterized protein</fullName>
    </submittedName>
</protein>
<reference evidence="2 3" key="1">
    <citation type="journal article" date="2018" name="Cell">
        <title>The Chara Genome: Secondary Complexity and Implications for Plant Terrestrialization.</title>
        <authorList>
            <person name="Nishiyama T."/>
            <person name="Sakayama H."/>
            <person name="Vries J.D."/>
            <person name="Buschmann H."/>
            <person name="Saint-Marcoux D."/>
            <person name="Ullrich K.K."/>
            <person name="Haas F.B."/>
            <person name="Vanderstraeten L."/>
            <person name="Becker D."/>
            <person name="Lang D."/>
            <person name="Vosolsobe S."/>
            <person name="Rombauts S."/>
            <person name="Wilhelmsson P.K.I."/>
            <person name="Janitza P."/>
            <person name="Kern R."/>
            <person name="Heyl A."/>
            <person name="Rumpler F."/>
            <person name="Villalobos L.I.A.C."/>
            <person name="Clay J.M."/>
            <person name="Skokan R."/>
            <person name="Toyoda A."/>
            <person name="Suzuki Y."/>
            <person name="Kagoshima H."/>
            <person name="Schijlen E."/>
            <person name="Tajeshwar N."/>
            <person name="Catarino B."/>
            <person name="Hetherington A.J."/>
            <person name="Saltykova A."/>
            <person name="Bonnot C."/>
            <person name="Breuninger H."/>
            <person name="Symeonidi A."/>
            <person name="Radhakrishnan G.V."/>
            <person name="Van Nieuwerburgh F."/>
            <person name="Deforce D."/>
            <person name="Chang C."/>
            <person name="Karol K.G."/>
            <person name="Hedrich R."/>
            <person name="Ulvskov P."/>
            <person name="Glockner G."/>
            <person name="Delwiche C.F."/>
            <person name="Petrasek J."/>
            <person name="Van de Peer Y."/>
            <person name="Friml J."/>
            <person name="Beilby M."/>
            <person name="Dolan L."/>
            <person name="Kohara Y."/>
            <person name="Sugano S."/>
            <person name="Fujiyama A."/>
            <person name="Delaux P.-M."/>
            <person name="Quint M."/>
            <person name="TheiBen G."/>
            <person name="Hagemann M."/>
            <person name="Harholt J."/>
            <person name="Dunand C."/>
            <person name="Zachgo S."/>
            <person name="Langdale J."/>
            <person name="Maumus F."/>
            <person name="Straeten D.V.D."/>
            <person name="Gould S.B."/>
            <person name="Rensing S.A."/>
        </authorList>
    </citation>
    <scope>NUCLEOTIDE SEQUENCE [LARGE SCALE GENOMIC DNA]</scope>
    <source>
        <strain evidence="2 3">S276</strain>
    </source>
</reference>
<comment type="caution">
    <text evidence="2">The sequence shown here is derived from an EMBL/GenBank/DDBJ whole genome shotgun (WGS) entry which is preliminary data.</text>
</comment>
<proteinExistence type="predicted"/>
<evidence type="ECO:0000313" key="3">
    <source>
        <dbReference type="Proteomes" id="UP000265515"/>
    </source>
</evidence>
<feature type="region of interest" description="Disordered" evidence="1">
    <location>
        <begin position="162"/>
        <end position="182"/>
    </location>
</feature>
<evidence type="ECO:0000256" key="1">
    <source>
        <dbReference type="SAM" id="MobiDB-lite"/>
    </source>
</evidence>
<feature type="compositionally biased region" description="Basic and acidic residues" evidence="1">
    <location>
        <begin position="11"/>
        <end position="41"/>
    </location>
</feature>
<feature type="compositionally biased region" description="Acidic residues" evidence="1">
    <location>
        <begin position="163"/>
        <end position="172"/>
    </location>
</feature>
<feature type="compositionally biased region" description="Basic and acidic residues" evidence="1">
    <location>
        <begin position="49"/>
        <end position="109"/>
    </location>
</feature>
<dbReference type="EMBL" id="BFEA01000172">
    <property type="protein sequence ID" value="GBG72789.1"/>
    <property type="molecule type" value="Genomic_DNA"/>
</dbReference>